<dbReference type="InterPro" id="IPR036652">
    <property type="entry name" value="YjeF_N_dom_sf"/>
</dbReference>
<evidence type="ECO:0000256" key="4">
    <source>
        <dbReference type="ARBA" id="ARBA00082994"/>
    </source>
</evidence>
<dbReference type="AlphaFoldDB" id="A0A8C2QVJ2"/>
<dbReference type="SUPFAM" id="SSF64153">
    <property type="entry name" value="YjeF N-terminal domain-like"/>
    <property type="match status" value="1"/>
</dbReference>
<feature type="domain" description="YjeF N-terminal" evidence="5">
    <location>
        <begin position="99"/>
        <end position="312"/>
    </location>
</feature>
<dbReference type="Pfam" id="PF03853">
    <property type="entry name" value="YjeF_N"/>
    <property type="match status" value="1"/>
</dbReference>
<accession>A0A8C2QVJ2</accession>
<evidence type="ECO:0000256" key="2">
    <source>
        <dbReference type="ARBA" id="ARBA00064280"/>
    </source>
</evidence>
<evidence type="ECO:0000259" key="5">
    <source>
        <dbReference type="PROSITE" id="PS51385"/>
    </source>
</evidence>
<dbReference type="InterPro" id="IPR004443">
    <property type="entry name" value="YjeF_N_dom"/>
</dbReference>
<proteinExistence type="predicted"/>
<dbReference type="FunFam" id="3.40.50.10260:FF:000004">
    <property type="entry name" value="yjeF N-terminal domain-containing protein 3"/>
    <property type="match status" value="1"/>
</dbReference>
<comment type="subunit">
    <text evidence="2">Interacts with APOA1. Binds to HDL.</text>
</comment>
<dbReference type="PANTHER" id="PTHR13232">
    <property type="entry name" value="NAD(P)H-HYDRATE EPIMERASE"/>
    <property type="match status" value="1"/>
</dbReference>
<sequence>MFAVGIGALLFGYWSMMRWNRERRRLQIEDFEARIALMPLLQAEKDRRVLQMLRENLEEEATIMKDVPGWKIASAMSSTDGPDLAEAPEERCFLSTAEAAALERELLEDYRFGRQQLVEWCGHASAVAVTKVFPLPALPRKQRTALVVCGPEQNGAVGLACARHLRVFEYEPTIFYPTRSADPLHRDLTTQCEKMDIPFLSYLPAEVQLINNAYRLVVDAVLGPGVEPAEVGGPCTRALATLKLLSIPLVSLDIPSGTPGGGGARGAGRWAWAEACLPTRACFLTSDGFYTLGKAEGHVHPLDGQCPAWRPGDPGSLPFTPCTACPLPILAQSPRQT</sequence>
<dbReference type="GO" id="GO:0052856">
    <property type="term" value="F:NAD(P)HX epimerase activity"/>
    <property type="evidence" value="ECO:0007669"/>
    <property type="project" value="TreeGrafter"/>
</dbReference>
<dbReference type="InterPro" id="IPR032976">
    <property type="entry name" value="YJEFN_prot_NAXE-like"/>
</dbReference>
<evidence type="ECO:0000256" key="3">
    <source>
        <dbReference type="ARBA" id="ARBA00073958"/>
    </source>
</evidence>
<dbReference type="PROSITE" id="PS51385">
    <property type="entry name" value="YJEF_N"/>
    <property type="match status" value="1"/>
</dbReference>
<name>A0A8C2QVJ2_CAPHI</name>
<dbReference type="PANTHER" id="PTHR13232:SF12">
    <property type="entry name" value="YJEF N-TERMINAL DOMAIN-CONTAINING PROTEIN 3"/>
    <property type="match status" value="1"/>
</dbReference>
<dbReference type="Gene3D" id="3.40.50.10260">
    <property type="entry name" value="YjeF N-terminal domain"/>
    <property type="match status" value="1"/>
</dbReference>
<reference evidence="6" key="1">
    <citation type="submission" date="2019-03" db="EMBL/GenBank/DDBJ databases">
        <title>Genome sequencing and reference-guided assembly of Black Bengal Goat (Capra hircus).</title>
        <authorList>
            <person name="Siddiki A.Z."/>
            <person name="Baten A."/>
            <person name="Billah M."/>
            <person name="Alam M.A.U."/>
            <person name="Shawrob K.S.M."/>
            <person name="Saha S."/>
            <person name="Chowdhury M."/>
            <person name="Rahman A.H."/>
            <person name="Stear M."/>
            <person name="Miah G."/>
            <person name="Das G.B."/>
            <person name="Hossain M.M."/>
            <person name="Kumkum M."/>
            <person name="Islam M.S."/>
            <person name="Mollah A.M."/>
            <person name="Ahsan A."/>
            <person name="Tusar F."/>
            <person name="Khan M.K.I."/>
        </authorList>
    </citation>
    <scope>NUCLEOTIDE SEQUENCE [LARGE SCALE GENOMIC DNA]</scope>
</reference>
<dbReference type="Pfam" id="PF06212">
    <property type="entry name" value="GRIM-19"/>
    <property type="match status" value="1"/>
</dbReference>
<evidence type="ECO:0000313" key="6">
    <source>
        <dbReference type="Ensembl" id="ENSCHIP00010011895.1"/>
    </source>
</evidence>
<reference evidence="6" key="2">
    <citation type="submission" date="2025-08" db="UniProtKB">
        <authorList>
            <consortium name="Ensembl"/>
        </authorList>
    </citation>
    <scope>IDENTIFICATION</scope>
</reference>
<dbReference type="Ensembl" id="ENSCHIT00010016796.1">
    <property type="protein sequence ID" value="ENSCHIP00010011895.1"/>
    <property type="gene ID" value="ENSCHIG00010008803.1"/>
</dbReference>
<organism evidence="6">
    <name type="scientific">Capra hircus</name>
    <name type="common">Goat</name>
    <dbReference type="NCBI Taxonomy" id="9925"/>
    <lineage>
        <taxon>Eukaryota</taxon>
        <taxon>Metazoa</taxon>
        <taxon>Chordata</taxon>
        <taxon>Craniata</taxon>
        <taxon>Vertebrata</taxon>
        <taxon>Euteleostomi</taxon>
        <taxon>Mammalia</taxon>
        <taxon>Eutheria</taxon>
        <taxon>Laurasiatheria</taxon>
        <taxon>Artiodactyla</taxon>
        <taxon>Ruminantia</taxon>
        <taxon>Pecora</taxon>
        <taxon>Bovidae</taxon>
        <taxon>Caprinae</taxon>
        <taxon>Capra</taxon>
    </lineage>
</organism>
<dbReference type="GO" id="GO:0005739">
    <property type="term" value="C:mitochondrion"/>
    <property type="evidence" value="ECO:0007669"/>
    <property type="project" value="TreeGrafter"/>
</dbReference>
<comment type="function">
    <text evidence="1">May accelerate cholesterol efflux from endothelial cells to high-density lipoprotein (HDL) and thereby regulates angiogenesis. May orchestrate hematopoietic stem and progenitor cell emergence from the hemogenic endothelium, a type of specialized endothelium manifesting hematopoietic potential. YJEFN3-mediated cholesterol efflux activates endothelial SREBF2, the master transcription factor for cholesterol biosynthesis, which in turn transactivates NOTCH and promotes hematopoietic stem and progenitor cell emergence. May play a role in spermiogenesis and oogenesis.</text>
</comment>
<protein>
    <recommendedName>
        <fullName evidence="3">YjeF N-terminal domain-containing protein 3</fullName>
    </recommendedName>
    <alternativeName>
        <fullName evidence="4">ApoA-I-binding protein 2</fullName>
    </alternativeName>
</protein>
<evidence type="ECO:0000256" key="1">
    <source>
        <dbReference type="ARBA" id="ARBA00060196"/>
    </source>
</evidence>
<dbReference type="InterPro" id="IPR009346">
    <property type="entry name" value="GRIM-19"/>
</dbReference>